<feature type="domain" description="PDZ" evidence="4">
    <location>
        <begin position="220"/>
        <end position="322"/>
    </location>
</feature>
<reference evidence="6" key="1">
    <citation type="submission" date="2023-07" db="EMBL/GenBank/DDBJ databases">
        <title>Description of three actinobacteria isolated from air of manufacturing shop in a pharmaceutical factory.</title>
        <authorList>
            <person name="Zhang D.-F."/>
        </authorList>
    </citation>
    <scope>NUCLEOTIDE SEQUENCE [LARGE SCALE GENOMIC DNA]</scope>
    <source>
        <strain evidence="6">CCTCC AB 2011122</strain>
    </source>
</reference>
<dbReference type="Gene3D" id="2.40.10.120">
    <property type="match status" value="1"/>
</dbReference>
<evidence type="ECO:0000256" key="1">
    <source>
        <dbReference type="ARBA" id="ARBA00022670"/>
    </source>
</evidence>
<dbReference type="SMART" id="SM00228">
    <property type="entry name" value="PDZ"/>
    <property type="match status" value="1"/>
</dbReference>
<dbReference type="PROSITE" id="PS50106">
    <property type="entry name" value="PDZ"/>
    <property type="match status" value="1"/>
</dbReference>
<proteinExistence type="predicted"/>
<dbReference type="InterPro" id="IPR051201">
    <property type="entry name" value="Chloro_Bact_Ser_Proteases"/>
</dbReference>
<dbReference type="Proteomes" id="UP001260072">
    <property type="component" value="Unassembled WGS sequence"/>
</dbReference>
<feature type="compositionally biased region" description="Basic and acidic residues" evidence="3">
    <location>
        <begin position="1"/>
        <end position="22"/>
    </location>
</feature>
<dbReference type="InterPro" id="IPR009003">
    <property type="entry name" value="Peptidase_S1_PA"/>
</dbReference>
<dbReference type="SUPFAM" id="SSF50494">
    <property type="entry name" value="Trypsin-like serine proteases"/>
    <property type="match status" value="1"/>
</dbReference>
<keyword evidence="2" id="KW-0378">Hydrolase</keyword>
<dbReference type="InterPro" id="IPR001478">
    <property type="entry name" value="PDZ"/>
</dbReference>
<feature type="region of interest" description="Disordered" evidence="3">
    <location>
        <begin position="1"/>
        <end position="26"/>
    </location>
</feature>
<gene>
    <name evidence="5" type="ORF">RH861_10555</name>
</gene>
<organism evidence="5 6">
    <name type="scientific">Agromyces indicus</name>
    <dbReference type="NCBI Taxonomy" id="758919"/>
    <lineage>
        <taxon>Bacteria</taxon>
        <taxon>Bacillati</taxon>
        <taxon>Actinomycetota</taxon>
        <taxon>Actinomycetes</taxon>
        <taxon>Micrococcales</taxon>
        <taxon>Microbacteriaceae</taxon>
        <taxon>Agromyces</taxon>
    </lineage>
</organism>
<comment type="caution">
    <text evidence="5">The sequence shown here is derived from an EMBL/GenBank/DDBJ whole genome shotgun (WGS) entry which is preliminary data.</text>
</comment>
<accession>A0ABU1FL71</accession>
<dbReference type="PANTHER" id="PTHR43343:SF3">
    <property type="entry name" value="PROTEASE DO-LIKE 8, CHLOROPLASTIC"/>
    <property type="match status" value="1"/>
</dbReference>
<dbReference type="SUPFAM" id="SSF50156">
    <property type="entry name" value="PDZ domain-like"/>
    <property type="match status" value="1"/>
</dbReference>
<sequence>MSDDDRTRLDGTPDGEPAHEHDEDPLDAYSRVVTRVARELLPSIASLAVRSGRGQGTGSASVVSADGVLLTSAHVVAGADRAEAAFGDGTAVTADVIGRDPLSDLAVLRARGPVPPPVPFGDARELRVGQLVVAVGTPLGLAGSVTAGIVSNLGRSLPTAAGRVVDEVIQTDAALNPGNSGGALADGRGRMVGVSTAVAGVGLGLAVPINPATRAIIDALVSRGRVRRAWLGIAGAQVRLAPELAERVGSPTGLQVTAVVAGSPAEAAGIRPGDIAVTLDGTGIVTATSIQRLMVEDAIDREVEMTLWRGGALVDVFVVPRELVGA</sequence>
<dbReference type="InterPro" id="IPR001940">
    <property type="entry name" value="Peptidase_S1C"/>
</dbReference>
<name>A0ABU1FL71_9MICO</name>
<evidence type="ECO:0000259" key="4">
    <source>
        <dbReference type="PROSITE" id="PS50106"/>
    </source>
</evidence>
<dbReference type="PRINTS" id="PR00834">
    <property type="entry name" value="PROTEASES2C"/>
</dbReference>
<dbReference type="Pfam" id="PF13180">
    <property type="entry name" value="PDZ_2"/>
    <property type="match status" value="1"/>
</dbReference>
<evidence type="ECO:0000313" key="6">
    <source>
        <dbReference type="Proteomes" id="UP001260072"/>
    </source>
</evidence>
<dbReference type="Pfam" id="PF13365">
    <property type="entry name" value="Trypsin_2"/>
    <property type="match status" value="1"/>
</dbReference>
<evidence type="ECO:0000313" key="5">
    <source>
        <dbReference type="EMBL" id="MDR5692499.1"/>
    </source>
</evidence>
<evidence type="ECO:0000256" key="3">
    <source>
        <dbReference type="SAM" id="MobiDB-lite"/>
    </source>
</evidence>
<dbReference type="EMBL" id="JAVKGS010000003">
    <property type="protein sequence ID" value="MDR5692499.1"/>
    <property type="molecule type" value="Genomic_DNA"/>
</dbReference>
<dbReference type="Gene3D" id="2.30.42.10">
    <property type="match status" value="1"/>
</dbReference>
<keyword evidence="6" id="KW-1185">Reference proteome</keyword>
<dbReference type="PANTHER" id="PTHR43343">
    <property type="entry name" value="PEPTIDASE S12"/>
    <property type="match status" value="1"/>
</dbReference>
<protein>
    <submittedName>
        <fullName evidence="5">Trypsin-like peptidase domain-containing protein</fullName>
    </submittedName>
</protein>
<dbReference type="InterPro" id="IPR036034">
    <property type="entry name" value="PDZ_sf"/>
</dbReference>
<evidence type="ECO:0000256" key="2">
    <source>
        <dbReference type="ARBA" id="ARBA00022801"/>
    </source>
</evidence>
<keyword evidence="1" id="KW-0645">Protease</keyword>